<evidence type="ECO:0000256" key="5">
    <source>
        <dbReference type="SAM" id="MobiDB-lite"/>
    </source>
</evidence>
<evidence type="ECO:0000313" key="9">
    <source>
        <dbReference type="EMBL" id="MFC6714390.1"/>
    </source>
</evidence>
<evidence type="ECO:0000256" key="7">
    <source>
        <dbReference type="SAM" id="SignalP"/>
    </source>
</evidence>
<evidence type="ECO:0000259" key="8">
    <source>
        <dbReference type="Pfam" id="PF00746"/>
    </source>
</evidence>
<feature type="region of interest" description="Disordered" evidence="5">
    <location>
        <begin position="191"/>
        <end position="210"/>
    </location>
</feature>
<feature type="compositionally biased region" description="Low complexity" evidence="5">
    <location>
        <begin position="138"/>
        <end position="153"/>
    </location>
</feature>
<keyword evidence="6" id="KW-0812">Transmembrane</keyword>
<evidence type="ECO:0000256" key="3">
    <source>
        <dbReference type="ARBA" id="ARBA00022729"/>
    </source>
</evidence>
<feature type="transmembrane region" description="Helical" evidence="6">
    <location>
        <begin position="167"/>
        <end position="188"/>
    </location>
</feature>
<evidence type="ECO:0000313" key="10">
    <source>
        <dbReference type="Proteomes" id="UP001596356"/>
    </source>
</evidence>
<accession>A0ABW2AV85</accession>
<feature type="region of interest" description="Disordered" evidence="5">
    <location>
        <begin position="134"/>
        <end position="157"/>
    </location>
</feature>
<evidence type="ECO:0000256" key="2">
    <source>
        <dbReference type="ARBA" id="ARBA00022525"/>
    </source>
</evidence>
<dbReference type="Pfam" id="PF00746">
    <property type="entry name" value="Gram_pos_anchor"/>
    <property type="match status" value="1"/>
</dbReference>
<comment type="caution">
    <text evidence="9">The sequence shown here is derived from an EMBL/GenBank/DDBJ whole genome shotgun (WGS) entry which is preliminary data.</text>
</comment>
<keyword evidence="10" id="KW-1185">Reference proteome</keyword>
<gene>
    <name evidence="9" type="ORF">ACFQBT_11405</name>
</gene>
<keyword evidence="2" id="KW-0964">Secreted</keyword>
<keyword evidence="6" id="KW-1133">Transmembrane helix</keyword>
<feature type="signal peptide" evidence="7">
    <location>
        <begin position="1"/>
        <end position="36"/>
    </location>
</feature>
<dbReference type="Proteomes" id="UP001596356">
    <property type="component" value="Unassembled WGS sequence"/>
</dbReference>
<proteinExistence type="predicted"/>
<evidence type="ECO:0000256" key="6">
    <source>
        <dbReference type="SAM" id="Phobius"/>
    </source>
</evidence>
<evidence type="ECO:0000256" key="1">
    <source>
        <dbReference type="ARBA" id="ARBA00022512"/>
    </source>
</evidence>
<evidence type="ECO:0000256" key="4">
    <source>
        <dbReference type="ARBA" id="ARBA00023088"/>
    </source>
</evidence>
<feature type="domain" description="Gram-positive cocci surface proteins LPxTG" evidence="8">
    <location>
        <begin position="150"/>
        <end position="193"/>
    </location>
</feature>
<feature type="chain" id="PRO_5046557614" evidence="7">
    <location>
        <begin position="37"/>
        <end position="210"/>
    </location>
</feature>
<keyword evidence="1" id="KW-0134">Cell wall</keyword>
<reference evidence="10" key="1">
    <citation type="journal article" date="2019" name="Int. J. Syst. Evol. Microbiol.">
        <title>The Global Catalogue of Microorganisms (GCM) 10K type strain sequencing project: providing services to taxonomists for standard genome sequencing and annotation.</title>
        <authorList>
            <consortium name="The Broad Institute Genomics Platform"/>
            <consortium name="The Broad Institute Genome Sequencing Center for Infectious Disease"/>
            <person name="Wu L."/>
            <person name="Ma J."/>
        </authorList>
    </citation>
    <scope>NUCLEOTIDE SEQUENCE [LARGE SCALE GENOMIC DNA]</scope>
    <source>
        <strain evidence="10">NBRC 106593</strain>
    </source>
</reference>
<protein>
    <submittedName>
        <fullName evidence="9">LPXTG cell wall anchor domain-containing protein</fullName>
    </submittedName>
</protein>
<organism evidence="9 10">
    <name type="scientific">Branchiibius cervicis</name>
    <dbReference type="NCBI Taxonomy" id="908252"/>
    <lineage>
        <taxon>Bacteria</taxon>
        <taxon>Bacillati</taxon>
        <taxon>Actinomycetota</taxon>
        <taxon>Actinomycetes</taxon>
        <taxon>Micrococcales</taxon>
        <taxon>Dermacoccaceae</taxon>
        <taxon>Branchiibius</taxon>
    </lineage>
</organism>
<dbReference type="EMBL" id="JBHSWJ010000002">
    <property type="protein sequence ID" value="MFC6714390.1"/>
    <property type="molecule type" value="Genomic_DNA"/>
</dbReference>
<name>A0ABW2AV85_9MICO</name>
<dbReference type="RefSeq" id="WP_377822786.1">
    <property type="nucleotide sequence ID" value="NZ_JBHSWJ010000002.1"/>
</dbReference>
<dbReference type="InterPro" id="IPR019931">
    <property type="entry name" value="LPXTG_anchor"/>
</dbReference>
<keyword evidence="4" id="KW-0572">Peptidoglycan-anchor</keyword>
<keyword evidence="6" id="KW-0472">Membrane</keyword>
<sequence length="210" mass="21090">MSILNLNRAGTSAGLALTAATLLSGATVALSPTASAATLVNPTAPSFTDSCGSTNDTYTIPVTTGVDYYDAGVKVNAGIRKVDPSSPFVQVFAVAQPGYVLSQSASWSHLFNTGSKDSDTGCVAKTTAVPTNSIPALPTVTGTTSAPSPSSSTMKTLPHTGFEADSYLTAFAFTGVGALALGGAAFGVGHRKNSGRHSASAPDDTPVEQD</sequence>
<keyword evidence="3 7" id="KW-0732">Signal</keyword>